<reference evidence="2 3" key="1">
    <citation type="submission" date="2024-04" db="EMBL/GenBank/DDBJ databases">
        <title>Tritrichomonas musculus Genome.</title>
        <authorList>
            <person name="Alves-Ferreira E."/>
            <person name="Grigg M."/>
            <person name="Lorenzi H."/>
            <person name="Galac M."/>
        </authorList>
    </citation>
    <scope>NUCLEOTIDE SEQUENCE [LARGE SCALE GENOMIC DNA]</scope>
    <source>
        <strain evidence="2 3">EAF2021</strain>
    </source>
</reference>
<evidence type="ECO:0000313" key="3">
    <source>
        <dbReference type="Proteomes" id="UP001470230"/>
    </source>
</evidence>
<proteinExistence type="predicted"/>
<dbReference type="InterPro" id="IPR001948">
    <property type="entry name" value="Peptidase_M18"/>
</dbReference>
<dbReference type="Pfam" id="PF02127">
    <property type="entry name" value="Peptidase_M18"/>
    <property type="match status" value="1"/>
</dbReference>
<evidence type="ECO:0000256" key="1">
    <source>
        <dbReference type="SAM" id="MobiDB-lite"/>
    </source>
</evidence>
<dbReference type="EMBL" id="JAPFFF010000011">
    <property type="protein sequence ID" value="KAK8878351.1"/>
    <property type="molecule type" value="Genomic_DNA"/>
</dbReference>
<sequence length="208" mass="24065">MQRSSSIKSVSSPKNDFTVQKAIKRILFESAIEGNEDDQSSNQRNLPNYGDWYRNRSQLSSHRISRRETPKEATEEDDNQREFSYIFTTNLEQFDDKDYPYLKKNNKSENNNEQEKGNEQIQENKNSNIIDRAKPFQNIPAQSYSNKGENALLGALIENNTGILSVDIGTPIIGMNSIRELGSFNDIKYEYDILLELFTNFSTYSFLF</sequence>
<keyword evidence="3" id="KW-1185">Reference proteome</keyword>
<comment type="caution">
    <text evidence="2">The sequence shown here is derived from an EMBL/GenBank/DDBJ whole genome shotgun (WGS) entry which is preliminary data.</text>
</comment>
<dbReference type="SUPFAM" id="SSF53187">
    <property type="entry name" value="Zn-dependent exopeptidases"/>
    <property type="match status" value="1"/>
</dbReference>
<organism evidence="2 3">
    <name type="scientific">Tritrichomonas musculus</name>
    <dbReference type="NCBI Taxonomy" id="1915356"/>
    <lineage>
        <taxon>Eukaryota</taxon>
        <taxon>Metamonada</taxon>
        <taxon>Parabasalia</taxon>
        <taxon>Tritrichomonadida</taxon>
        <taxon>Tritrichomonadidae</taxon>
        <taxon>Tritrichomonas</taxon>
    </lineage>
</organism>
<accession>A0ABR2JLL4</accession>
<protein>
    <submittedName>
        <fullName evidence="2">Uncharacterized protein</fullName>
    </submittedName>
</protein>
<feature type="region of interest" description="Disordered" evidence="1">
    <location>
        <begin position="98"/>
        <end position="121"/>
    </location>
</feature>
<dbReference type="Gene3D" id="3.40.630.10">
    <property type="entry name" value="Zn peptidases"/>
    <property type="match status" value="1"/>
</dbReference>
<dbReference type="Proteomes" id="UP001470230">
    <property type="component" value="Unassembled WGS sequence"/>
</dbReference>
<gene>
    <name evidence="2" type="ORF">M9Y10_005119</name>
</gene>
<name>A0ABR2JLL4_9EUKA</name>
<feature type="region of interest" description="Disordered" evidence="1">
    <location>
        <begin position="31"/>
        <end position="82"/>
    </location>
</feature>
<evidence type="ECO:0000313" key="2">
    <source>
        <dbReference type="EMBL" id="KAK8878351.1"/>
    </source>
</evidence>